<keyword evidence="2" id="KW-0812">Transmembrane</keyword>
<evidence type="ECO:0000313" key="5">
    <source>
        <dbReference type="Proteomes" id="UP000008080"/>
    </source>
</evidence>
<comment type="similarity">
    <text evidence="1">Belongs to the SCO1/2 family.</text>
</comment>
<dbReference type="eggNOG" id="COG1999">
    <property type="taxonomic scope" value="Bacteria"/>
</dbReference>
<sequence>MLANELVLKTKTMGAVLTTAVLVLFSASAQAYDGKPAPMVANEQPKELEGVGIDEKLGTKIDLTLKVKDDNGQEVALGSFFDGKHPVIISPVYFSCPGLCNFHLNGLTDALKLMDKDWTIGKKFKLLSVSFDSKETPDLAANKKQTYMKLYDRAGSEKEWHFITADESTVQAMMQSLGFKFRWDEKAQEWAHASAAIVITPDGTISRYLPGIMFNPQDIKIALNEATDGKIGTFVDSLVLYCFKYDPHQSKYTLVAFNVMKMGGAVMVLVMVIWLLPVWIRARREQNNTAGR</sequence>
<keyword evidence="5" id="KW-1185">Reference proteome</keyword>
<keyword evidence="2" id="KW-0472">Membrane</keyword>
<dbReference type="HOGENOM" id="CLU_058434_2_0_7"/>
<dbReference type="SUPFAM" id="SSF52833">
    <property type="entry name" value="Thioredoxin-like"/>
    <property type="match status" value="1"/>
</dbReference>
<dbReference type="Gene3D" id="3.40.30.10">
    <property type="entry name" value="Glutaredoxin"/>
    <property type="match status" value="1"/>
</dbReference>
<evidence type="ECO:0000256" key="3">
    <source>
        <dbReference type="SAM" id="SignalP"/>
    </source>
</evidence>
<dbReference type="InterPro" id="IPR036249">
    <property type="entry name" value="Thioredoxin-like_sf"/>
</dbReference>
<feature type="chain" id="PRO_5004277894" evidence="3">
    <location>
        <begin position="32"/>
        <end position="292"/>
    </location>
</feature>
<dbReference type="KEGG" id="bba:Bd0285"/>
<organism evidence="4 5">
    <name type="scientific">Bdellovibrio bacteriovorus (strain ATCC 15356 / DSM 50701 / NCIMB 9529 / HD100)</name>
    <dbReference type="NCBI Taxonomy" id="264462"/>
    <lineage>
        <taxon>Bacteria</taxon>
        <taxon>Pseudomonadati</taxon>
        <taxon>Bdellovibrionota</taxon>
        <taxon>Bdellovibrionia</taxon>
        <taxon>Bdellovibrionales</taxon>
        <taxon>Pseudobdellovibrionaceae</taxon>
        <taxon>Bdellovibrio</taxon>
    </lineage>
</organism>
<evidence type="ECO:0000313" key="4">
    <source>
        <dbReference type="EMBL" id="CAE77942.1"/>
    </source>
</evidence>
<gene>
    <name evidence="4" type="ordered locus">Bd0285</name>
</gene>
<keyword evidence="3" id="KW-0732">Signal</keyword>
<dbReference type="AlphaFoldDB" id="Q6MR16"/>
<dbReference type="InterPro" id="IPR003782">
    <property type="entry name" value="SCO1/SenC"/>
</dbReference>
<evidence type="ECO:0000256" key="1">
    <source>
        <dbReference type="ARBA" id="ARBA00010996"/>
    </source>
</evidence>
<name>Q6MR16_BDEBA</name>
<dbReference type="Proteomes" id="UP000008080">
    <property type="component" value="Chromosome"/>
</dbReference>
<keyword evidence="2" id="KW-1133">Transmembrane helix</keyword>
<accession>Q6MR16</accession>
<feature type="transmembrane region" description="Helical" evidence="2">
    <location>
        <begin position="252"/>
        <end position="276"/>
    </location>
</feature>
<reference evidence="4 5" key="1">
    <citation type="journal article" date="2004" name="Science">
        <title>A predator unmasked: life cycle of Bdellovibrio bacteriovorus from a genomic perspective.</title>
        <authorList>
            <person name="Rendulic S."/>
            <person name="Jagtap P."/>
            <person name="Rosinus A."/>
            <person name="Eppinger M."/>
            <person name="Baar C."/>
            <person name="Lanz C."/>
            <person name="Keller H."/>
            <person name="Lambert C."/>
            <person name="Evans K.J."/>
            <person name="Goesmann A."/>
            <person name="Meyer F."/>
            <person name="Sockett R.E."/>
            <person name="Schuster S.C."/>
        </authorList>
    </citation>
    <scope>NUCLEOTIDE SEQUENCE [LARGE SCALE GENOMIC DNA]</scope>
    <source>
        <strain evidence="5">ATCC 15356 / DSM 50701 / NCIMB 9529 / HD100</strain>
    </source>
</reference>
<evidence type="ECO:0000256" key="2">
    <source>
        <dbReference type="SAM" id="Phobius"/>
    </source>
</evidence>
<protein>
    <submittedName>
        <fullName evidence="4">SCO1/SenC family protein</fullName>
    </submittedName>
</protein>
<feature type="signal peptide" evidence="3">
    <location>
        <begin position="1"/>
        <end position="31"/>
    </location>
</feature>
<dbReference type="EMBL" id="BX842646">
    <property type="protein sequence ID" value="CAE77942.1"/>
    <property type="molecule type" value="Genomic_DNA"/>
</dbReference>
<dbReference type="STRING" id="264462.Bd0285"/>
<proteinExistence type="inferred from homology"/>
<dbReference type="CDD" id="cd02968">
    <property type="entry name" value="SCO"/>
    <property type="match status" value="1"/>
</dbReference>